<feature type="modified residue" description="3-oxoalanine (Ser)" evidence="3">
    <location>
        <position position="56"/>
    </location>
</feature>
<evidence type="ECO:0000259" key="4">
    <source>
        <dbReference type="Pfam" id="PF00884"/>
    </source>
</evidence>
<dbReference type="Proteomes" id="UP000011591">
    <property type="component" value="Unassembled WGS sequence"/>
</dbReference>
<dbReference type="InterPro" id="IPR017850">
    <property type="entry name" value="Alkaline_phosphatase_core_sf"/>
</dbReference>
<comment type="caution">
    <text evidence="5">The sequence shown here is derived from an EMBL/GenBank/DDBJ whole genome shotgun (WGS) entry which is preliminary data.</text>
</comment>
<dbReference type="EMBL" id="AOIP01000015">
    <property type="protein sequence ID" value="ELZ07593.1"/>
    <property type="molecule type" value="Genomic_DNA"/>
</dbReference>
<gene>
    <name evidence="5" type="ORF">C480_06046</name>
</gene>
<dbReference type="PANTHER" id="PTHR42693:SF53">
    <property type="entry name" value="ENDO-4-O-SULFATASE"/>
    <property type="match status" value="1"/>
</dbReference>
<organism evidence="5 6">
    <name type="scientific">Natrialba aegyptia DSM 13077</name>
    <dbReference type="NCBI Taxonomy" id="1227491"/>
    <lineage>
        <taxon>Archaea</taxon>
        <taxon>Methanobacteriati</taxon>
        <taxon>Methanobacteriota</taxon>
        <taxon>Stenosarchaea group</taxon>
        <taxon>Halobacteria</taxon>
        <taxon>Halobacteriales</taxon>
        <taxon>Natrialbaceae</taxon>
        <taxon>Natrialba</taxon>
    </lineage>
</organism>
<name>M0BBD5_9EURY</name>
<dbReference type="InterPro" id="IPR050738">
    <property type="entry name" value="Sulfatase"/>
</dbReference>
<keyword evidence="2" id="KW-0378">Hydrolase</keyword>
<evidence type="ECO:0000256" key="3">
    <source>
        <dbReference type="PIRSR" id="PIRSR600917-52"/>
    </source>
</evidence>
<evidence type="ECO:0000313" key="6">
    <source>
        <dbReference type="Proteomes" id="UP000011591"/>
    </source>
</evidence>
<proteinExistence type="inferred from homology"/>
<keyword evidence="6" id="KW-1185">Reference proteome</keyword>
<reference evidence="5 6" key="1">
    <citation type="journal article" date="2014" name="PLoS Genet.">
        <title>Phylogenetically driven sequencing of extremely halophilic archaea reveals strategies for static and dynamic osmo-response.</title>
        <authorList>
            <person name="Becker E.A."/>
            <person name="Seitzer P.M."/>
            <person name="Tritt A."/>
            <person name="Larsen D."/>
            <person name="Krusor M."/>
            <person name="Yao A.I."/>
            <person name="Wu D."/>
            <person name="Madern D."/>
            <person name="Eisen J.A."/>
            <person name="Darling A.E."/>
            <person name="Facciotti M.T."/>
        </authorList>
    </citation>
    <scope>NUCLEOTIDE SEQUENCE [LARGE SCALE GENOMIC DNA]</scope>
    <source>
        <strain evidence="5 6">DSM 13077</strain>
    </source>
</reference>
<feature type="domain" description="Sulfatase N-terminal" evidence="4">
    <location>
        <begin position="8"/>
        <end position="357"/>
    </location>
</feature>
<comment type="similarity">
    <text evidence="1">Belongs to the sulfatase family.</text>
</comment>
<dbReference type="OrthoDB" id="3164at2157"/>
<evidence type="ECO:0000256" key="1">
    <source>
        <dbReference type="ARBA" id="ARBA00008779"/>
    </source>
</evidence>
<dbReference type="PANTHER" id="PTHR42693">
    <property type="entry name" value="ARYLSULFATASE FAMILY MEMBER"/>
    <property type="match status" value="1"/>
</dbReference>
<dbReference type="RefSeq" id="WP_006664721.1">
    <property type="nucleotide sequence ID" value="NZ_AOIP01000015.1"/>
</dbReference>
<dbReference type="SUPFAM" id="SSF53649">
    <property type="entry name" value="Alkaline phosphatase-like"/>
    <property type="match status" value="1"/>
</dbReference>
<dbReference type="AlphaFoldDB" id="M0BBD5"/>
<comment type="PTM">
    <text evidence="3">The conversion to 3-oxoalanine (also known as C-formylglycine, FGly), of a serine or cysteine residue in prokaryotes and of a cysteine residue in eukaryotes, is critical for catalytic activity.</text>
</comment>
<dbReference type="PATRIC" id="fig|1227491.4.peg.1249"/>
<dbReference type="Pfam" id="PF00884">
    <property type="entry name" value="Sulfatase"/>
    <property type="match status" value="1"/>
</dbReference>
<evidence type="ECO:0000256" key="2">
    <source>
        <dbReference type="ARBA" id="ARBA00022801"/>
    </source>
</evidence>
<dbReference type="InterPro" id="IPR000917">
    <property type="entry name" value="Sulfatase_N"/>
</dbReference>
<protein>
    <submittedName>
        <fullName evidence="5">Sulfatase</fullName>
    </submittedName>
</protein>
<evidence type="ECO:0000313" key="5">
    <source>
        <dbReference type="EMBL" id="ELZ07593.1"/>
    </source>
</evidence>
<sequence>MESDSDKPNILLVILDTVRAKNTSLHGHYNRTTPALEQFAAQATVYRQARAPSIHSVASHASIWTGLHVPEHNVTEHEGRLSPEATIWTRLQREYEYQTGLFTPNYVIANASNLFEPFETVETPDFGNIENARLFDAFDPTDVKELEGVSGNLKRAITSGKPVRALANTFWRGYREFNPKWHDYQKADGAEFADRFLEWEAERDGPWAACVNVLDAHYPYTPTAEYDNWSGEKIRDLHESLAGRTLSDQYYGSNGRPWGELKALESLYDGGIRQADAVVKQLVTTLRERGELDETLLVITSDHGEGFGERSFVAPDCRAVTHSWGVHEEITHVPLVVKWPEQHASWTETAPASLTNIPAAMERAIDGPASIPDPSDDPLLDGPILTMTERLRREDRPDRPEPYFGPWKAVYEPTGDDGAVRKHVVRGETDPDVATVDCISAQAAVESHSSDSRTIVTEAFDSLSPKPVADGTNEVDDDVENRLADLGYLR</sequence>
<dbReference type="Gene3D" id="3.40.720.10">
    <property type="entry name" value="Alkaline Phosphatase, subunit A"/>
    <property type="match status" value="1"/>
</dbReference>
<dbReference type="GO" id="GO:0004065">
    <property type="term" value="F:arylsulfatase activity"/>
    <property type="evidence" value="ECO:0007669"/>
    <property type="project" value="TreeGrafter"/>
</dbReference>
<accession>M0BBD5</accession>